<feature type="domain" description="Dynamin-type G" evidence="1">
    <location>
        <begin position="1"/>
        <end position="211"/>
    </location>
</feature>
<dbReference type="Gene3D" id="3.40.50.300">
    <property type="entry name" value="P-loop containing nucleotide triphosphate hydrolases"/>
    <property type="match status" value="1"/>
</dbReference>
<dbReference type="InterPro" id="IPR027417">
    <property type="entry name" value="P-loop_NTPase"/>
</dbReference>
<protein>
    <submittedName>
        <fullName evidence="2">18669_t:CDS:1</fullName>
    </submittedName>
</protein>
<dbReference type="GO" id="GO:0008017">
    <property type="term" value="F:microtubule binding"/>
    <property type="evidence" value="ECO:0007669"/>
    <property type="project" value="TreeGrafter"/>
</dbReference>
<dbReference type="InterPro" id="IPR030381">
    <property type="entry name" value="G_DYNAMIN_dom"/>
</dbReference>
<proteinExistence type="predicted"/>
<dbReference type="InterPro" id="IPR022812">
    <property type="entry name" value="Dynamin"/>
</dbReference>
<dbReference type="EMBL" id="CAJVPV010053083">
    <property type="protein sequence ID" value="CAG8781456.1"/>
    <property type="molecule type" value="Genomic_DNA"/>
</dbReference>
<dbReference type="SMART" id="SM00053">
    <property type="entry name" value="DYNc"/>
    <property type="match status" value="1"/>
</dbReference>
<feature type="non-terminal residue" evidence="2">
    <location>
        <position position="1"/>
    </location>
</feature>
<dbReference type="GO" id="GO:0003924">
    <property type="term" value="F:GTPase activity"/>
    <property type="evidence" value="ECO:0007669"/>
    <property type="project" value="InterPro"/>
</dbReference>
<feature type="non-terminal residue" evidence="2">
    <location>
        <position position="211"/>
    </location>
</feature>
<dbReference type="GO" id="GO:0006897">
    <property type="term" value="P:endocytosis"/>
    <property type="evidence" value="ECO:0007669"/>
    <property type="project" value="TreeGrafter"/>
</dbReference>
<dbReference type="AlphaFoldDB" id="A0A9N9JIY7"/>
<gene>
    <name evidence="2" type="ORF">AMORRO_LOCUS17354</name>
</gene>
<dbReference type="InterPro" id="IPR045063">
    <property type="entry name" value="Dynamin_N"/>
</dbReference>
<dbReference type="GO" id="GO:0005525">
    <property type="term" value="F:GTP binding"/>
    <property type="evidence" value="ECO:0007669"/>
    <property type="project" value="InterPro"/>
</dbReference>
<comment type="caution">
    <text evidence="2">The sequence shown here is derived from an EMBL/GenBank/DDBJ whole genome shotgun (WGS) entry which is preliminary data.</text>
</comment>
<dbReference type="GO" id="GO:0016559">
    <property type="term" value="P:peroxisome fission"/>
    <property type="evidence" value="ECO:0007669"/>
    <property type="project" value="TreeGrafter"/>
</dbReference>
<dbReference type="GO" id="GO:0005739">
    <property type="term" value="C:mitochondrion"/>
    <property type="evidence" value="ECO:0007669"/>
    <property type="project" value="TreeGrafter"/>
</dbReference>
<dbReference type="SUPFAM" id="SSF52540">
    <property type="entry name" value="P-loop containing nucleoside triphosphate hydrolases"/>
    <property type="match status" value="1"/>
</dbReference>
<name>A0A9N9JIY7_9GLOM</name>
<reference evidence="2" key="1">
    <citation type="submission" date="2021-06" db="EMBL/GenBank/DDBJ databases">
        <authorList>
            <person name="Kallberg Y."/>
            <person name="Tangrot J."/>
            <person name="Rosling A."/>
        </authorList>
    </citation>
    <scope>NUCLEOTIDE SEQUENCE</scope>
    <source>
        <strain evidence="2">CL551</strain>
    </source>
</reference>
<evidence type="ECO:0000313" key="3">
    <source>
        <dbReference type="Proteomes" id="UP000789342"/>
    </source>
</evidence>
<accession>A0A9N9JIY7</accession>
<dbReference type="PRINTS" id="PR00195">
    <property type="entry name" value="DYNAMIN"/>
</dbReference>
<dbReference type="Proteomes" id="UP000789342">
    <property type="component" value="Unassembled WGS sequence"/>
</dbReference>
<organism evidence="2 3">
    <name type="scientific">Acaulospora morrowiae</name>
    <dbReference type="NCBI Taxonomy" id="94023"/>
    <lineage>
        <taxon>Eukaryota</taxon>
        <taxon>Fungi</taxon>
        <taxon>Fungi incertae sedis</taxon>
        <taxon>Mucoromycota</taxon>
        <taxon>Glomeromycotina</taxon>
        <taxon>Glomeromycetes</taxon>
        <taxon>Diversisporales</taxon>
        <taxon>Acaulosporaceae</taxon>
        <taxon>Acaulospora</taxon>
    </lineage>
</organism>
<dbReference type="Pfam" id="PF00350">
    <property type="entry name" value="Dynamin_N"/>
    <property type="match status" value="1"/>
</dbReference>
<evidence type="ECO:0000259" key="1">
    <source>
        <dbReference type="PROSITE" id="PS51718"/>
    </source>
</evidence>
<dbReference type="OrthoDB" id="5061070at2759"/>
<dbReference type="GO" id="GO:0005874">
    <property type="term" value="C:microtubule"/>
    <property type="evidence" value="ECO:0007669"/>
    <property type="project" value="TreeGrafter"/>
</dbReference>
<dbReference type="PANTHER" id="PTHR11566:SF21">
    <property type="entry name" value="DYNAMIN RELATED PROTEIN 1, ISOFORM A"/>
    <property type="match status" value="1"/>
</dbReference>
<dbReference type="GO" id="GO:0016020">
    <property type="term" value="C:membrane"/>
    <property type="evidence" value="ECO:0007669"/>
    <property type="project" value="TreeGrafter"/>
</dbReference>
<dbReference type="GO" id="GO:0048312">
    <property type="term" value="P:intracellular distribution of mitochondria"/>
    <property type="evidence" value="ECO:0007669"/>
    <property type="project" value="TreeGrafter"/>
</dbReference>
<sequence>SLLEAISGVQLPRSDGTCTRCVMELRLAESQEPWQCQVSLRREYDEDGKTPLPRTTETKFGNSIDDPKDVELMARRAQKALLNPSNNSDQYIDWIFNDDNDADTNSLKFTKNVVCLEIKGNDVPNLSLIDLPGIIHHTEKVEDEKFVKLIKDLAESYIKREASVIIATISCKDEIENQEIVSLARTVDPSGLRTLGVLTKPDMIEQGTHEP</sequence>
<dbReference type="GO" id="GO:0000266">
    <property type="term" value="P:mitochondrial fission"/>
    <property type="evidence" value="ECO:0007669"/>
    <property type="project" value="TreeGrafter"/>
</dbReference>
<dbReference type="InterPro" id="IPR001401">
    <property type="entry name" value="Dynamin_GTPase"/>
</dbReference>
<keyword evidence="3" id="KW-1185">Reference proteome</keyword>
<dbReference type="PROSITE" id="PS51718">
    <property type="entry name" value="G_DYNAMIN_2"/>
    <property type="match status" value="1"/>
</dbReference>
<evidence type="ECO:0000313" key="2">
    <source>
        <dbReference type="EMBL" id="CAG8781456.1"/>
    </source>
</evidence>
<dbReference type="PANTHER" id="PTHR11566">
    <property type="entry name" value="DYNAMIN"/>
    <property type="match status" value="1"/>
</dbReference>